<dbReference type="AlphaFoldDB" id="A0A2I1P9F9"/>
<evidence type="ECO:0000256" key="2">
    <source>
        <dbReference type="SAM" id="MobiDB-lite"/>
    </source>
</evidence>
<organism evidence="3 4">
    <name type="scientific">Kytococcus schroeteri</name>
    <dbReference type="NCBI Taxonomy" id="138300"/>
    <lineage>
        <taxon>Bacteria</taxon>
        <taxon>Bacillati</taxon>
        <taxon>Actinomycetota</taxon>
        <taxon>Actinomycetes</taxon>
        <taxon>Micrococcales</taxon>
        <taxon>Kytococcaceae</taxon>
        <taxon>Kytococcus</taxon>
    </lineage>
</organism>
<dbReference type="EMBL" id="PKIZ01000016">
    <property type="protein sequence ID" value="PKZ41250.1"/>
    <property type="molecule type" value="Genomic_DNA"/>
</dbReference>
<dbReference type="SUPFAM" id="SSF53254">
    <property type="entry name" value="Phosphoglycerate mutase-like"/>
    <property type="match status" value="1"/>
</dbReference>
<reference evidence="3 4" key="1">
    <citation type="submission" date="2017-12" db="EMBL/GenBank/DDBJ databases">
        <title>Phylogenetic diversity of female urinary microbiome.</title>
        <authorList>
            <person name="Thomas-White K."/>
            <person name="Wolfe A.J."/>
        </authorList>
    </citation>
    <scope>NUCLEOTIDE SEQUENCE [LARGE SCALE GENOMIC DNA]</scope>
    <source>
        <strain evidence="3 4">UMB1298</strain>
    </source>
</reference>
<evidence type="ECO:0000313" key="3">
    <source>
        <dbReference type="EMBL" id="PKZ41250.1"/>
    </source>
</evidence>
<dbReference type="GO" id="GO:0016787">
    <property type="term" value="F:hydrolase activity"/>
    <property type="evidence" value="ECO:0007669"/>
    <property type="project" value="UniProtKB-KW"/>
</dbReference>
<dbReference type="OrthoDB" id="9810154at2"/>
<protein>
    <recommendedName>
        <fullName evidence="5">Histidine phosphatase family protein</fullName>
    </recommendedName>
</protein>
<dbReference type="InterPro" id="IPR051021">
    <property type="entry name" value="Mito_Ser/Thr_phosphatase"/>
</dbReference>
<dbReference type="PANTHER" id="PTHR20935:SF1">
    <property type="entry name" value="SLL1549 PROTEIN"/>
    <property type="match status" value="1"/>
</dbReference>
<evidence type="ECO:0000313" key="4">
    <source>
        <dbReference type="Proteomes" id="UP000234206"/>
    </source>
</evidence>
<dbReference type="InterPro" id="IPR013078">
    <property type="entry name" value="His_Pase_superF_clade-1"/>
</dbReference>
<dbReference type="PANTHER" id="PTHR20935">
    <property type="entry name" value="PHOSPHOGLYCERATE MUTASE-RELATED"/>
    <property type="match status" value="1"/>
</dbReference>
<dbReference type="Gene3D" id="3.40.50.1240">
    <property type="entry name" value="Phosphoglycerate mutase-like"/>
    <property type="match status" value="1"/>
</dbReference>
<comment type="caution">
    <text evidence="3">The sequence shown here is derived from an EMBL/GenBank/DDBJ whole genome shotgun (WGS) entry which is preliminary data.</text>
</comment>
<evidence type="ECO:0008006" key="5">
    <source>
        <dbReference type="Google" id="ProtNLM"/>
    </source>
</evidence>
<proteinExistence type="predicted"/>
<dbReference type="Pfam" id="PF00300">
    <property type="entry name" value="His_Phos_1"/>
    <property type="match status" value="1"/>
</dbReference>
<accession>A0A2I1P9F9</accession>
<gene>
    <name evidence="3" type="ORF">CYJ76_08740</name>
</gene>
<dbReference type="InterPro" id="IPR029033">
    <property type="entry name" value="His_PPase_superfam"/>
</dbReference>
<feature type="region of interest" description="Disordered" evidence="2">
    <location>
        <begin position="27"/>
        <end position="61"/>
    </location>
</feature>
<keyword evidence="1" id="KW-0378">Hydrolase</keyword>
<keyword evidence="4" id="KW-1185">Reference proteome</keyword>
<dbReference type="Proteomes" id="UP000234206">
    <property type="component" value="Unassembled WGS sequence"/>
</dbReference>
<feature type="compositionally biased region" description="Basic residues" evidence="2">
    <location>
        <begin position="38"/>
        <end position="49"/>
    </location>
</feature>
<name>A0A2I1P9F9_9MICO</name>
<evidence type="ECO:0000256" key="1">
    <source>
        <dbReference type="ARBA" id="ARBA00022801"/>
    </source>
</evidence>
<sequence length="220" mass="23191">MEDRPGRAHRQGGPLARLAHLGPLEHAQARPGDLRPGHPAHRRALRGQRVRPGLPGVTGTPAPRELAVLRHGQAHPAAPGGDDAARELTDHGRAEARRAGRQLAARWGAVDHVLHSSAVRTTQTWQEMAGELPAVAAEAVWPTPQVYEAGLVELLAALGDLPDEARQVVLVGHAPGVPTLVGHLTGVWPEGWATGEVGVLALPDDLAWADLHEGCAARLG</sequence>